<organism evidence="2">
    <name type="scientific">Anguilla anguilla</name>
    <name type="common">European freshwater eel</name>
    <name type="synonym">Muraena anguilla</name>
    <dbReference type="NCBI Taxonomy" id="7936"/>
    <lineage>
        <taxon>Eukaryota</taxon>
        <taxon>Metazoa</taxon>
        <taxon>Chordata</taxon>
        <taxon>Craniata</taxon>
        <taxon>Vertebrata</taxon>
        <taxon>Euteleostomi</taxon>
        <taxon>Actinopterygii</taxon>
        <taxon>Neopterygii</taxon>
        <taxon>Teleostei</taxon>
        <taxon>Anguilliformes</taxon>
        <taxon>Anguillidae</taxon>
        <taxon>Anguilla</taxon>
    </lineage>
</organism>
<dbReference type="AlphaFoldDB" id="A0A0E9WMZ8"/>
<dbReference type="EMBL" id="GBXM01017749">
    <property type="protein sequence ID" value="JAH90828.1"/>
    <property type="molecule type" value="Transcribed_RNA"/>
</dbReference>
<accession>A0A0E9WMZ8</accession>
<name>A0A0E9WMZ8_ANGAN</name>
<proteinExistence type="predicted"/>
<reference evidence="2" key="1">
    <citation type="submission" date="2014-11" db="EMBL/GenBank/DDBJ databases">
        <authorList>
            <person name="Amaro Gonzalez C."/>
        </authorList>
    </citation>
    <scope>NUCLEOTIDE SEQUENCE</scope>
</reference>
<keyword evidence="1" id="KW-0472">Membrane</keyword>
<feature type="transmembrane region" description="Helical" evidence="1">
    <location>
        <begin position="71"/>
        <end position="91"/>
    </location>
</feature>
<keyword evidence="1" id="KW-1133">Transmembrane helix</keyword>
<protein>
    <submittedName>
        <fullName evidence="2">Uncharacterized protein</fullName>
    </submittedName>
</protein>
<evidence type="ECO:0000256" key="1">
    <source>
        <dbReference type="SAM" id="Phobius"/>
    </source>
</evidence>
<evidence type="ECO:0000313" key="2">
    <source>
        <dbReference type="EMBL" id="JAH90828.1"/>
    </source>
</evidence>
<reference evidence="2" key="2">
    <citation type="journal article" date="2015" name="Fish Shellfish Immunol.">
        <title>Early steps in the European eel (Anguilla anguilla)-Vibrio vulnificus interaction in the gills: Role of the RtxA13 toxin.</title>
        <authorList>
            <person name="Callol A."/>
            <person name="Pajuelo D."/>
            <person name="Ebbesson L."/>
            <person name="Teles M."/>
            <person name="MacKenzie S."/>
            <person name="Amaro C."/>
        </authorList>
    </citation>
    <scope>NUCLEOTIDE SEQUENCE</scope>
</reference>
<keyword evidence="1" id="KW-0812">Transmembrane</keyword>
<sequence length="141" mass="15932">MAQIKNQVQITSNIILKSDVTNNKMYTVHKQRNKRKATAYPSILLRAIFPSQFDFLLPKAFPFPAGLRPNAGSITLFSGGLRGLLLLVFTYKSTNYKIKKPCEVSQLINCFNYAVDEPSHQKIDLIRHSHVLILTDQLGAK</sequence>